<sequence>MQHTLLRLYIVLFFSLAISISYSQETSPQKDSISKKIEDYFFLERENIHLHFSKTTFFTGEKIWLKGYVYHRKKSAPFFTTTNVNASLYNEKGDKIEDKLFYSKNGSFIGNFELDDELPSGKYYVHVFTNWMKNFKEDESSIYKINIINKNDSSYSRDIADYSQVNITFYPEGSSIIEGIKNNIGIKVRDCNGNILSISEGELVSPTGQILQKISLNKFGLGKFELVPDLKTYKVRFVIDDKKVEGIIPAASTKGISLDANSYALKDKTIIKIRTNAASIENYIGKPVLMVVHQDDKSAIFDVDFKNKNLEQTIAFTNDILFPGVNTIRIIDSENNQIAERLVFKYPKENLKLDFESIKKEKDTAVIKSRFNFINTNISISVLPQESLAIDEENDIYGDFLLNPYFNEKSAYSKYYFNEITPKKAYELDILLLTQESSKYKWQDIKNSAPKTEFDFDFGLTLKGTVNQTLSNPKNFKVNMLALQYGINESTTINEKNEFYFNNLVLEESAFINFNLIDEKNRSTAFKVYPQLVNGRRAFNKTLQIKNKFCPVKSESVAIEMPEFAIGSITLDDVEINKTVKKKLKRGSSLANSHLIGFQFTEKNNQMDLLQFIQIHGFELVNDVMASTIQILSRTRNSFRAQKLSALIYVDDVQLLSNDMLLGLRMSEIDEIYLNPHAIVPSMKGNMGVIKIYRKNIMDSTEPSKSKAVPYIVKQGFSKNEAFKNISYTSTESAGFRNFGLMDWIPNTITNETNNFTFKFPTYGQKKARLLIEGFSADGKLISEIRTIDLE</sequence>
<dbReference type="AlphaFoldDB" id="A0A495ML53"/>
<proteinExistence type="predicted"/>
<organism evidence="1 2">
    <name type="scientific">Flavobacterium endophyticum</name>
    <dbReference type="NCBI Taxonomy" id="1540163"/>
    <lineage>
        <taxon>Bacteria</taxon>
        <taxon>Pseudomonadati</taxon>
        <taxon>Bacteroidota</taxon>
        <taxon>Flavobacteriia</taxon>
        <taxon>Flavobacteriales</taxon>
        <taxon>Flavobacteriaceae</taxon>
        <taxon>Flavobacterium</taxon>
    </lineage>
</organism>
<comment type="caution">
    <text evidence="1">The sequence shown here is derived from an EMBL/GenBank/DDBJ whole genome shotgun (WGS) entry which is preliminary data.</text>
</comment>
<evidence type="ECO:0008006" key="3">
    <source>
        <dbReference type="Google" id="ProtNLM"/>
    </source>
</evidence>
<name>A0A495ML53_9FLAO</name>
<gene>
    <name evidence="1" type="ORF">CLV94_0836</name>
</gene>
<keyword evidence="2" id="KW-1185">Reference proteome</keyword>
<evidence type="ECO:0000313" key="1">
    <source>
        <dbReference type="EMBL" id="RKS25792.1"/>
    </source>
</evidence>
<accession>A0A495ML53</accession>
<dbReference type="RefSeq" id="WP_121375167.1">
    <property type="nucleotide sequence ID" value="NZ_RBLC01000001.1"/>
</dbReference>
<protein>
    <recommendedName>
        <fullName evidence="3">MG2 domain-containing protein</fullName>
    </recommendedName>
</protein>
<dbReference type="Proteomes" id="UP000277579">
    <property type="component" value="Unassembled WGS sequence"/>
</dbReference>
<reference evidence="1 2" key="1">
    <citation type="submission" date="2018-10" db="EMBL/GenBank/DDBJ databases">
        <title>Genomic Encyclopedia of Archaeal and Bacterial Type Strains, Phase II (KMG-II): from individual species to whole genera.</title>
        <authorList>
            <person name="Goeker M."/>
        </authorList>
    </citation>
    <scope>NUCLEOTIDE SEQUENCE [LARGE SCALE GENOMIC DNA]</scope>
    <source>
        <strain evidence="1 2">DSM 29537</strain>
    </source>
</reference>
<dbReference type="OrthoDB" id="679547at2"/>
<dbReference type="EMBL" id="RBLC01000001">
    <property type="protein sequence ID" value="RKS25792.1"/>
    <property type="molecule type" value="Genomic_DNA"/>
</dbReference>
<evidence type="ECO:0000313" key="2">
    <source>
        <dbReference type="Proteomes" id="UP000277579"/>
    </source>
</evidence>
<dbReference type="Gene3D" id="2.60.40.1930">
    <property type="match status" value="1"/>
</dbReference>